<dbReference type="RefSeq" id="WP_169454972.1">
    <property type="nucleotide sequence ID" value="NZ_CP051774.1"/>
</dbReference>
<dbReference type="GO" id="GO:0016788">
    <property type="term" value="F:hydrolase activity, acting on ester bonds"/>
    <property type="evidence" value="ECO:0007669"/>
    <property type="project" value="UniProtKB-ARBA"/>
</dbReference>
<keyword evidence="4" id="KW-1185">Reference proteome</keyword>
<dbReference type="PANTHER" id="PTHR31988">
    <property type="entry name" value="ESTERASE, PUTATIVE (DUF303)-RELATED"/>
    <property type="match status" value="1"/>
</dbReference>
<dbReference type="Proteomes" id="UP000501812">
    <property type="component" value="Chromosome"/>
</dbReference>
<dbReference type="InterPro" id="IPR005181">
    <property type="entry name" value="SASA"/>
</dbReference>
<dbReference type="PANTHER" id="PTHR31988:SF19">
    <property type="entry name" value="9-O-ACETYL-N-ACETYLNEURAMINIC ACID DEACETYLASE-RELATED"/>
    <property type="match status" value="1"/>
</dbReference>
<dbReference type="InterPro" id="IPR036514">
    <property type="entry name" value="SGNH_hydro_sf"/>
</dbReference>
<gene>
    <name evidence="3" type="ORF">HHL09_12515</name>
</gene>
<evidence type="ECO:0000259" key="2">
    <source>
        <dbReference type="Pfam" id="PF03629"/>
    </source>
</evidence>
<keyword evidence="1" id="KW-0378">Hydrolase</keyword>
<dbReference type="AlphaFoldDB" id="A0A858RJ14"/>
<proteinExistence type="predicted"/>
<dbReference type="Pfam" id="PF03629">
    <property type="entry name" value="SASA"/>
    <property type="match status" value="1"/>
</dbReference>
<dbReference type="InterPro" id="IPR052940">
    <property type="entry name" value="Carb_Esterase_6"/>
</dbReference>
<protein>
    <submittedName>
        <fullName evidence="3">Sialate O-acetylesterase</fullName>
    </submittedName>
</protein>
<organism evidence="3 4">
    <name type="scientific">Luteolibacter luteus</name>
    <dbReference type="NCBI Taxonomy" id="2728835"/>
    <lineage>
        <taxon>Bacteria</taxon>
        <taxon>Pseudomonadati</taxon>
        <taxon>Verrucomicrobiota</taxon>
        <taxon>Verrucomicrobiia</taxon>
        <taxon>Verrucomicrobiales</taxon>
        <taxon>Verrucomicrobiaceae</taxon>
        <taxon>Luteolibacter</taxon>
    </lineage>
</organism>
<evidence type="ECO:0000256" key="1">
    <source>
        <dbReference type="ARBA" id="ARBA00022801"/>
    </source>
</evidence>
<name>A0A858RJ14_9BACT</name>
<dbReference type="KEGG" id="luo:HHL09_12515"/>
<dbReference type="SUPFAM" id="SSF52266">
    <property type="entry name" value="SGNH hydrolase"/>
    <property type="match status" value="1"/>
</dbReference>
<evidence type="ECO:0000313" key="3">
    <source>
        <dbReference type="EMBL" id="QJE96571.1"/>
    </source>
</evidence>
<feature type="domain" description="Sialate O-acetylesterase" evidence="2">
    <location>
        <begin position="30"/>
        <end position="270"/>
    </location>
</feature>
<dbReference type="EMBL" id="CP051774">
    <property type="protein sequence ID" value="QJE96571.1"/>
    <property type="molecule type" value="Genomic_DNA"/>
</dbReference>
<accession>A0A858RJ14</accession>
<evidence type="ECO:0000313" key="4">
    <source>
        <dbReference type="Proteomes" id="UP000501812"/>
    </source>
</evidence>
<sequence>MSGPSRFRLRWFPPATRGPWALPSDPQLLRVFLLMGQSNMAGFGCVRPDDPWQPGDHHPAPGVLVLGGQSTLKSPRPRGRTCWRPAVHPLHLNQKSAAFGLGLPFALRLWQEMPDCMIGLIPCAWGGAPIDHLGTDSALYANAVRRARFAARSGTLAGVLWHQGETDADSESAAPAHAGKLSALMAGLRRDLSTPQLPFLIGDLGDFADERRKPAAVQRRNIVRSGLRRIAAEDPHAAFVESAGLPGVDMVHFGRDALVEFGNRYATAYLGLVPVI</sequence>
<reference evidence="3 4" key="1">
    <citation type="submission" date="2020-04" db="EMBL/GenBank/DDBJ databases">
        <title>Luteolibacter sp. G-1-1-1 isolated from soil.</title>
        <authorList>
            <person name="Dahal R.H."/>
        </authorList>
    </citation>
    <scope>NUCLEOTIDE SEQUENCE [LARGE SCALE GENOMIC DNA]</scope>
    <source>
        <strain evidence="3 4">G-1-1-1</strain>
    </source>
</reference>
<dbReference type="Gene3D" id="3.40.50.1110">
    <property type="entry name" value="SGNH hydrolase"/>
    <property type="match status" value="1"/>
</dbReference>